<evidence type="ECO:0000256" key="1">
    <source>
        <dbReference type="SAM" id="Phobius"/>
    </source>
</evidence>
<feature type="transmembrane region" description="Helical" evidence="1">
    <location>
        <begin position="47"/>
        <end position="65"/>
    </location>
</feature>
<protein>
    <submittedName>
        <fullName evidence="2">Uncharacterized protein</fullName>
    </submittedName>
</protein>
<organism evidence="2 3">
    <name type="scientific">Lachnellula arida</name>
    <dbReference type="NCBI Taxonomy" id="1316785"/>
    <lineage>
        <taxon>Eukaryota</taxon>
        <taxon>Fungi</taxon>
        <taxon>Dikarya</taxon>
        <taxon>Ascomycota</taxon>
        <taxon>Pezizomycotina</taxon>
        <taxon>Leotiomycetes</taxon>
        <taxon>Helotiales</taxon>
        <taxon>Lachnaceae</taxon>
        <taxon>Lachnellula</taxon>
    </lineage>
</organism>
<keyword evidence="3" id="KW-1185">Reference proteome</keyword>
<gene>
    <name evidence="2" type="ORF">LARI1_G002854</name>
</gene>
<keyword evidence="1" id="KW-0812">Transmembrane</keyword>
<dbReference type="Proteomes" id="UP000469559">
    <property type="component" value="Unassembled WGS sequence"/>
</dbReference>
<comment type="caution">
    <text evidence="2">The sequence shown here is derived from an EMBL/GenBank/DDBJ whole genome shotgun (WGS) entry which is preliminary data.</text>
</comment>
<name>A0A8T9BFV1_9HELO</name>
<keyword evidence="1" id="KW-1133">Transmembrane helix</keyword>
<dbReference type="AlphaFoldDB" id="A0A8T9BFV1"/>
<accession>A0A8T9BFV1</accession>
<dbReference type="OrthoDB" id="3501153at2759"/>
<evidence type="ECO:0000313" key="3">
    <source>
        <dbReference type="Proteomes" id="UP000469559"/>
    </source>
</evidence>
<reference evidence="2 3" key="1">
    <citation type="submission" date="2018-05" db="EMBL/GenBank/DDBJ databases">
        <title>Whole genome sequencing for identification of molecular markers to develop diagnostic detection tools for the regulated plant pathogen Lachnellula willkommii.</title>
        <authorList>
            <person name="Giroux E."/>
            <person name="Bilodeau G."/>
        </authorList>
    </citation>
    <scope>NUCLEOTIDE SEQUENCE [LARGE SCALE GENOMIC DNA]</scope>
    <source>
        <strain evidence="2 3">CBS 203.66</strain>
    </source>
</reference>
<dbReference type="InterPro" id="IPR053008">
    <property type="entry name" value="Phomopsin_biosynth_assoc"/>
</dbReference>
<dbReference type="PANTHER" id="PTHR35896:SF3">
    <property type="entry name" value="MAJOR FACILITATOR SUPERFAMILY TRANSPORTER"/>
    <property type="match status" value="1"/>
</dbReference>
<dbReference type="PANTHER" id="PTHR35896">
    <property type="entry name" value="IG-LIKE DOMAIN-CONTAINING PROTEIN"/>
    <property type="match status" value="1"/>
</dbReference>
<sequence>MAYPGKPKYTLLSSMYEKDDKEEDIPFLSPGTTRQLQRRFRAPRAEVILQTGTFLLTAIILALYITKISSSSLFHDHPVGGDGILPVGMSRVNPTTAHQLQPCGLDATTAKKNGCIFDLLTMSWLAPGCYDEELSEEFLEVASEPFFYDMEGTKPIKDYIELSEVTQMVYTTRKYHIFHCSYGWRMMHRALVRGGVLESGLSGYHHTEHCTDQLMNQTIPYDKIITKINIDFPDC</sequence>
<keyword evidence="1" id="KW-0472">Membrane</keyword>
<proteinExistence type="predicted"/>
<dbReference type="EMBL" id="QGMF01000151">
    <property type="protein sequence ID" value="TVY18717.1"/>
    <property type="molecule type" value="Genomic_DNA"/>
</dbReference>
<evidence type="ECO:0000313" key="2">
    <source>
        <dbReference type="EMBL" id="TVY18717.1"/>
    </source>
</evidence>